<reference evidence="2 3" key="1">
    <citation type="submission" date="2018-07" db="EMBL/GenBank/DDBJ databases">
        <title>Genome sequencing of Moraxellaceae gen. HYN0046.</title>
        <authorList>
            <person name="Kim M."/>
            <person name="Yi H."/>
        </authorList>
    </citation>
    <scope>NUCLEOTIDE SEQUENCE [LARGE SCALE GENOMIC DNA]</scope>
    <source>
        <strain evidence="2 3">HYN0046</strain>
    </source>
</reference>
<keyword evidence="3" id="KW-1185">Reference proteome</keyword>
<evidence type="ECO:0000313" key="3">
    <source>
        <dbReference type="Proteomes" id="UP000253940"/>
    </source>
</evidence>
<sequence length="144" mass="15911">MIISRFCLINNIRHEIPHVKFEFKVNFISVFCNIVVNDTTAGNQDILQLGSDIRADQLWFRHVGSDLEVTVIGTSNSATIKNWYAGNQYHVELFKSGDGKTLIDSQVQNLVSAMASMSPPAVGQINLSPSDQATLNPVFASNWA</sequence>
<proteinExistence type="predicted"/>
<evidence type="ECO:0000259" key="1">
    <source>
        <dbReference type="Pfam" id="PF06594"/>
    </source>
</evidence>
<name>A0A345P542_9GAMM</name>
<organism evidence="2 3">
    <name type="scientific">Aquirhabdus parva</name>
    <dbReference type="NCBI Taxonomy" id="2283318"/>
    <lineage>
        <taxon>Bacteria</taxon>
        <taxon>Pseudomonadati</taxon>
        <taxon>Pseudomonadota</taxon>
        <taxon>Gammaproteobacteria</taxon>
        <taxon>Moraxellales</taxon>
        <taxon>Moraxellaceae</taxon>
        <taxon>Aquirhabdus</taxon>
    </lineage>
</organism>
<gene>
    <name evidence="2" type="ORF">HYN46_05875</name>
</gene>
<dbReference type="Proteomes" id="UP000253940">
    <property type="component" value="Chromosome"/>
</dbReference>
<feature type="domain" description="Haemolysin-type calcium binding-related" evidence="1">
    <location>
        <begin position="66"/>
        <end position="95"/>
    </location>
</feature>
<dbReference type="Pfam" id="PF06594">
    <property type="entry name" value="HCBP_related"/>
    <property type="match status" value="1"/>
</dbReference>
<dbReference type="OrthoDB" id="1676884at2"/>
<dbReference type="KEGG" id="mbah:HYN46_05875"/>
<protein>
    <recommendedName>
        <fullName evidence="1">Haemolysin-type calcium binding-related domain-containing protein</fullName>
    </recommendedName>
</protein>
<dbReference type="EMBL" id="CP031222">
    <property type="protein sequence ID" value="AXI02401.1"/>
    <property type="molecule type" value="Genomic_DNA"/>
</dbReference>
<dbReference type="AlphaFoldDB" id="A0A345P542"/>
<accession>A0A345P542</accession>
<evidence type="ECO:0000313" key="2">
    <source>
        <dbReference type="EMBL" id="AXI02401.1"/>
    </source>
</evidence>
<dbReference type="InterPro" id="IPR010566">
    <property type="entry name" value="Haemolys_ca-bd"/>
</dbReference>